<keyword evidence="3" id="KW-1185">Reference proteome</keyword>
<protein>
    <submittedName>
        <fullName evidence="2">ATPase</fullName>
    </submittedName>
</protein>
<dbReference type="InterPro" id="IPR003594">
    <property type="entry name" value="HATPase_dom"/>
</dbReference>
<dbReference type="Proteomes" id="UP000032452">
    <property type="component" value="Unassembled WGS sequence"/>
</dbReference>
<dbReference type="Pfam" id="PF13581">
    <property type="entry name" value="HATPase_c_2"/>
    <property type="match status" value="1"/>
</dbReference>
<dbReference type="EMBL" id="JYON01000031">
    <property type="protein sequence ID" value="KJH69933.1"/>
    <property type="molecule type" value="Genomic_DNA"/>
</dbReference>
<accession>A0A0D8ZM78</accession>
<dbReference type="SUPFAM" id="SSF55874">
    <property type="entry name" value="ATPase domain of HSP90 chaperone/DNA topoisomerase II/histidine kinase"/>
    <property type="match status" value="1"/>
</dbReference>
<dbReference type="CDD" id="cd16936">
    <property type="entry name" value="HATPase_RsbW-like"/>
    <property type="match status" value="1"/>
</dbReference>
<comment type="caution">
    <text evidence="2">The sequence shown here is derived from an EMBL/GenBank/DDBJ whole genome shotgun (WGS) entry which is preliminary data.</text>
</comment>
<organism evidence="2 3">
    <name type="scientific">Aliterella atlantica CENA595</name>
    <dbReference type="NCBI Taxonomy" id="1618023"/>
    <lineage>
        <taxon>Bacteria</taxon>
        <taxon>Bacillati</taxon>
        <taxon>Cyanobacteriota</taxon>
        <taxon>Cyanophyceae</taxon>
        <taxon>Chroococcidiopsidales</taxon>
        <taxon>Aliterellaceae</taxon>
        <taxon>Aliterella</taxon>
    </lineage>
</organism>
<evidence type="ECO:0000259" key="1">
    <source>
        <dbReference type="Pfam" id="PF13581"/>
    </source>
</evidence>
<sequence>MINKIHLQTNTDITASEQVLSWFEQLNQSHSISAEIWWQCQTLLQEGFINIVEHAHKNLPNCTPIDIEAVRLNTSIEIRIWGYGESFNMEEKLQEIDEFEANDGDRGRGLKIMSAIADRMSYEQMPDRRYCLFLSKSYQPVKV</sequence>
<evidence type="ECO:0000313" key="3">
    <source>
        <dbReference type="Proteomes" id="UP000032452"/>
    </source>
</evidence>
<dbReference type="STRING" id="1618023.UH38_21120"/>
<dbReference type="InterPro" id="IPR036890">
    <property type="entry name" value="HATPase_C_sf"/>
</dbReference>
<dbReference type="OrthoDB" id="424943at2"/>
<dbReference type="RefSeq" id="WP_045056671.1">
    <property type="nucleotide sequence ID" value="NZ_CAWMDP010000028.1"/>
</dbReference>
<proteinExistence type="predicted"/>
<dbReference type="AlphaFoldDB" id="A0A0D8ZM78"/>
<gene>
    <name evidence="2" type="ORF">UH38_21120</name>
</gene>
<dbReference type="Gene3D" id="3.30.565.10">
    <property type="entry name" value="Histidine kinase-like ATPase, C-terminal domain"/>
    <property type="match status" value="1"/>
</dbReference>
<feature type="domain" description="Histidine kinase/HSP90-like ATPase" evidence="1">
    <location>
        <begin position="14"/>
        <end position="126"/>
    </location>
</feature>
<reference evidence="2 3" key="1">
    <citation type="submission" date="2015-02" db="EMBL/GenBank/DDBJ databases">
        <title>Draft genome of a novel marine cyanobacterium (Chroococcales) isolated from South Atlantic Ocean.</title>
        <authorList>
            <person name="Rigonato J."/>
            <person name="Alvarenga D.O."/>
            <person name="Branco L.H."/>
            <person name="Varani A.M."/>
            <person name="Brandini F.P."/>
            <person name="Fiore M.F."/>
        </authorList>
    </citation>
    <scope>NUCLEOTIDE SEQUENCE [LARGE SCALE GENOMIC DNA]</scope>
    <source>
        <strain evidence="2 3">CENA595</strain>
    </source>
</reference>
<dbReference type="PATRIC" id="fig|1618023.3.peg.2521"/>
<evidence type="ECO:0000313" key="2">
    <source>
        <dbReference type="EMBL" id="KJH69933.1"/>
    </source>
</evidence>
<name>A0A0D8ZM78_9CYAN</name>